<evidence type="ECO:0000313" key="3">
    <source>
        <dbReference type="Proteomes" id="UP000247780"/>
    </source>
</evidence>
<reference evidence="2 3" key="1">
    <citation type="submission" date="2018-04" db="EMBL/GenBank/DDBJ databases">
        <title>Active sludge and wastewater microbial communities from Klosterneuburg, Austria.</title>
        <authorList>
            <person name="Wagner M."/>
        </authorList>
    </citation>
    <scope>NUCLEOTIDE SEQUENCE [LARGE SCALE GENOMIC DNA]</scope>
    <source>
        <strain evidence="2 3">Nm 57</strain>
    </source>
</reference>
<keyword evidence="3" id="KW-1185">Reference proteome</keyword>
<proteinExistence type="predicted"/>
<evidence type="ECO:0000256" key="1">
    <source>
        <dbReference type="SAM" id="MobiDB-lite"/>
    </source>
</evidence>
<comment type="caution">
    <text evidence="2">The sequence shown here is derived from an EMBL/GenBank/DDBJ whole genome shotgun (WGS) entry which is preliminary data.</text>
</comment>
<accession>A0ABX5M8D6</accession>
<organism evidence="2 3">
    <name type="scientific">Nitrosomonas eutropha</name>
    <dbReference type="NCBI Taxonomy" id="916"/>
    <lineage>
        <taxon>Bacteria</taxon>
        <taxon>Pseudomonadati</taxon>
        <taxon>Pseudomonadota</taxon>
        <taxon>Betaproteobacteria</taxon>
        <taxon>Nitrosomonadales</taxon>
        <taxon>Nitrosomonadaceae</taxon>
        <taxon>Nitrosomonas</taxon>
    </lineage>
</organism>
<dbReference type="Proteomes" id="UP000247780">
    <property type="component" value="Unassembled WGS sequence"/>
</dbReference>
<name>A0ABX5M8D6_9PROT</name>
<dbReference type="RefSeq" id="WP_160803492.1">
    <property type="nucleotide sequence ID" value="NZ_FNNM01000004.1"/>
</dbReference>
<feature type="region of interest" description="Disordered" evidence="1">
    <location>
        <begin position="23"/>
        <end position="56"/>
    </location>
</feature>
<dbReference type="EMBL" id="QICQ01000007">
    <property type="protein sequence ID" value="PXV82530.1"/>
    <property type="molecule type" value="Genomic_DNA"/>
</dbReference>
<gene>
    <name evidence="2" type="ORF">C8R14_107103</name>
</gene>
<evidence type="ECO:0008006" key="4">
    <source>
        <dbReference type="Google" id="ProtNLM"/>
    </source>
</evidence>
<protein>
    <recommendedName>
        <fullName evidence="4">Lipoprotein</fullName>
    </recommendedName>
</protein>
<sequence length="56" mass="6206">MKLLHILIAAMITAVTLTGCLDTDKPANYPPSMSMERDSMPDNVDKSEPKTEQNKN</sequence>
<feature type="compositionally biased region" description="Basic and acidic residues" evidence="1">
    <location>
        <begin position="35"/>
        <end position="56"/>
    </location>
</feature>
<dbReference type="PROSITE" id="PS51257">
    <property type="entry name" value="PROKAR_LIPOPROTEIN"/>
    <property type="match status" value="1"/>
</dbReference>
<evidence type="ECO:0000313" key="2">
    <source>
        <dbReference type="EMBL" id="PXV82530.1"/>
    </source>
</evidence>